<dbReference type="Gene3D" id="3.60.15.10">
    <property type="entry name" value="Ribonuclease Z/Hydroxyacylglutathione hydrolase-like"/>
    <property type="match status" value="1"/>
</dbReference>
<organism evidence="2 3">
    <name type="scientific">Aureimonas flava</name>
    <dbReference type="NCBI Taxonomy" id="2320271"/>
    <lineage>
        <taxon>Bacteria</taxon>
        <taxon>Pseudomonadati</taxon>
        <taxon>Pseudomonadota</taxon>
        <taxon>Alphaproteobacteria</taxon>
        <taxon>Hyphomicrobiales</taxon>
        <taxon>Aurantimonadaceae</taxon>
        <taxon>Aureimonas</taxon>
    </lineage>
</organism>
<dbReference type="Pfam" id="PF17778">
    <property type="entry name" value="WHD_BLACT"/>
    <property type="match status" value="1"/>
</dbReference>
<dbReference type="Proteomes" id="UP000265750">
    <property type="component" value="Unassembled WGS sequence"/>
</dbReference>
<dbReference type="InterPro" id="IPR036866">
    <property type="entry name" value="RibonucZ/Hydroxyglut_hydro"/>
</dbReference>
<sequence>MSLDFDKRFAPHHGEAVPVEPGILRLTAPNAGPMTFHGTNTYLVGHDRLVVIDPGPETASHLAAILSAVGGRPVDAVLVTHTHLDHSALAPRLARETAAPLVAQGPHRISRPLAEGEVNPLDAASDFAFRPDIVLDDGAELRLGETVLRGIHTPGHTFNHMAFALEDRGILFSGDHVMAWATSVVAPPDGSMADYLRSLDRLAARSDRRYLPGHGGSVETPATFVRALRAHRRMRESAILEKVRSGLSTVPEIVASIYHTTDRRLHGAAGLSVLAHLESLVERRLVAVEGTFGLAGRFAPI</sequence>
<accession>A0A3A1WQT2</accession>
<dbReference type="InterPro" id="IPR001279">
    <property type="entry name" value="Metallo-B-lactamas"/>
</dbReference>
<comment type="caution">
    <text evidence="2">The sequence shown here is derived from an EMBL/GenBank/DDBJ whole genome shotgun (WGS) entry which is preliminary data.</text>
</comment>
<feature type="domain" description="Metallo-beta-lactamase" evidence="1">
    <location>
        <begin position="38"/>
        <end position="214"/>
    </location>
</feature>
<keyword evidence="3" id="KW-1185">Reference proteome</keyword>
<dbReference type="InterPro" id="IPR041516">
    <property type="entry name" value="LACTB2_WH"/>
</dbReference>
<dbReference type="GO" id="GO:0016787">
    <property type="term" value="F:hydrolase activity"/>
    <property type="evidence" value="ECO:0007669"/>
    <property type="project" value="UniProtKB-KW"/>
</dbReference>
<dbReference type="Gene3D" id="1.10.10.10">
    <property type="entry name" value="Winged helix-like DNA-binding domain superfamily/Winged helix DNA-binding domain"/>
    <property type="match status" value="1"/>
</dbReference>
<evidence type="ECO:0000313" key="3">
    <source>
        <dbReference type="Proteomes" id="UP000265750"/>
    </source>
</evidence>
<name>A0A3A1WQT2_9HYPH</name>
<protein>
    <submittedName>
        <fullName evidence="2">MBL fold metallo-hydrolase</fullName>
    </submittedName>
</protein>
<reference evidence="3" key="1">
    <citation type="submission" date="2018-09" db="EMBL/GenBank/DDBJ databases">
        <authorList>
            <person name="Tuo L."/>
        </authorList>
    </citation>
    <scope>NUCLEOTIDE SEQUENCE [LARGE SCALE GENOMIC DNA]</scope>
    <source>
        <strain evidence="3">M2BS4Y-1</strain>
    </source>
</reference>
<dbReference type="CDD" id="cd16278">
    <property type="entry name" value="metallo-hydrolase-like_MBL-fold"/>
    <property type="match status" value="1"/>
</dbReference>
<dbReference type="InterPro" id="IPR050662">
    <property type="entry name" value="Sec-metab_biosynth-thioest"/>
</dbReference>
<dbReference type="SMART" id="SM00849">
    <property type="entry name" value="Lactamase_B"/>
    <property type="match status" value="1"/>
</dbReference>
<dbReference type="PANTHER" id="PTHR23131:SF0">
    <property type="entry name" value="ENDORIBONUCLEASE LACTB2"/>
    <property type="match status" value="1"/>
</dbReference>
<evidence type="ECO:0000313" key="2">
    <source>
        <dbReference type="EMBL" id="RIY03414.1"/>
    </source>
</evidence>
<dbReference type="SUPFAM" id="SSF56281">
    <property type="entry name" value="Metallo-hydrolase/oxidoreductase"/>
    <property type="match status" value="1"/>
</dbReference>
<proteinExistence type="predicted"/>
<dbReference type="InterPro" id="IPR036388">
    <property type="entry name" value="WH-like_DNA-bd_sf"/>
</dbReference>
<dbReference type="RefSeq" id="WP_119538072.1">
    <property type="nucleotide sequence ID" value="NZ_QYRN01000001.1"/>
</dbReference>
<dbReference type="EMBL" id="QYRN01000001">
    <property type="protein sequence ID" value="RIY03414.1"/>
    <property type="molecule type" value="Genomic_DNA"/>
</dbReference>
<evidence type="ECO:0000259" key="1">
    <source>
        <dbReference type="SMART" id="SM00849"/>
    </source>
</evidence>
<keyword evidence="2" id="KW-0378">Hydrolase</keyword>
<gene>
    <name evidence="2" type="ORF">D3218_01225</name>
</gene>
<dbReference type="Pfam" id="PF00753">
    <property type="entry name" value="Lactamase_B"/>
    <property type="match status" value="1"/>
</dbReference>
<dbReference type="PANTHER" id="PTHR23131">
    <property type="entry name" value="ENDORIBONUCLEASE LACTB2"/>
    <property type="match status" value="1"/>
</dbReference>
<dbReference type="OrthoDB" id="9788263at2"/>
<dbReference type="AlphaFoldDB" id="A0A3A1WQT2"/>